<dbReference type="AlphaFoldDB" id="A0A4Z0UZM0"/>
<feature type="transmembrane region" description="Helical" evidence="1">
    <location>
        <begin position="32"/>
        <end position="57"/>
    </location>
</feature>
<gene>
    <name evidence="2" type="ORF">EZ315_10055</name>
</gene>
<dbReference type="Proteomes" id="UP000297635">
    <property type="component" value="Unassembled WGS sequence"/>
</dbReference>
<keyword evidence="3" id="KW-1185">Reference proteome</keyword>
<evidence type="ECO:0000313" key="2">
    <source>
        <dbReference type="EMBL" id="TGG36212.1"/>
    </source>
</evidence>
<sequence length="80" mass="8800">MKALGKTLFWVGFVALIGVVLAYLIIIVTGAVAFATTATALSICAIILVGSLLMVWGRSYEKSGERKEELRRMQQMQNNH</sequence>
<dbReference type="GeneID" id="82150129"/>
<protein>
    <submittedName>
        <fullName evidence="2">Uncharacterized protein</fullName>
    </submittedName>
</protein>
<comment type="caution">
    <text evidence="2">The sequence shown here is derived from an EMBL/GenBank/DDBJ whole genome shotgun (WGS) entry which is preliminary data.</text>
</comment>
<feature type="transmembrane region" description="Helical" evidence="1">
    <location>
        <begin position="7"/>
        <end position="26"/>
    </location>
</feature>
<reference evidence="2 3" key="1">
    <citation type="submission" date="2019-02" db="EMBL/GenBank/DDBJ databases">
        <title>Isolation and identification of novel species under the genus Muribaculum.</title>
        <authorList>
            <person name="Miyake S."/>
            <person name="Ding Y."/>
            <person name="Low A."/>
            <person name="Soh M."/>
            <person name="Seedorf H."/>
        </authorList>
    </citation>
    <scope>NUCLEOTIDE SEQUENCE [LARGE SCALE GENOMIC DNA]</scope>
    <source>
        <strain evidence="2 3">TLL-A3</strain>
    </source>
</reference>
<proteinExistence type="predicted"/>
<evidence type="ECO:0000256" key="1">
    <source>
        <dbReference type="SAM" id="Phobius"/>
    </source>
</evidence>
<keyword evidence="1" id="KW-0472">Membrane</keyword>
<organism evidence="2 3">
    <name type="scientific">Duncaniella freteri</name>
    <dbReference type="NCBI Taxonomy" id="2530391"/>
    <lineage>
        <taxon>Bacteria</taxon>
        <taxon>Pseudomonadati</taxon>
        <taxon>Bacteroidota</taxon>
        <taxon>Bacteroidia</taxon>
        <taxon>Bacteroidales</taxon>
        <taxon>Muribaculaceae</taxon>
        <taxon>Duncaniella</taxon>
    </lineage>
</organism>
<evidence type="ECO:0000313" key="3">
    <source>
        <dbReference type="Proteomes" id="UP000297635"/>
    </source>
</evidence>
<name>A0A4Z0UZM0_9BACT</name>
<dbReference type="EMBL" id="SJSA01000002">
    <property type="protein sequence ID" value="TGG36212.1"/>
    <property type="molecule type" value="Genomic_DNA"/>
</dbReference>
<keyword evidence="1" id="KW-1133">Transmembrane helix</keyword>
<accession>A0A4Z0UZM0</accession>
<dbReference type="RefSeq" id="WP_135471956.1">
    <property type="nucleotide sequence ID" value="NZ_CASCNC010000007.1"/>
</dbReference>
<keyword evidence="1" id="KW-0812">Transmembrane</keyword>